<evidence type="ECO:0000256" key="1">
    <source>
        <dbReference type="SAM" id="SignalP"/>
    </source>
</evidence>
<sequence>MSKLFLLLLCFVGLHAIVVLPPLPSPRTFKDARLTIQITQETSNCWYAGTDCDVTISVGFLDQHSRLRYFIRTPAQKGNEWNFERANKIQFKYEVPQADVMAAEQACANLATTHFGFDTSTYENCFRVNLVHFDTYTWWGNVYSSWKPSYTHASLMFTLPDGSRKYFHATLSMSQNCKAEWVTGGGSHYMCREDNHQYRPFLPNKWLQVSHETANCYRAGTDCDVTISLGFLDQDSKLRYAIRTAAQKGSAWNVFERGTELRFEYEVPQEDVMIAEQACANLATTTFGFDTPTYENCFEVNFIHFDAYTWWGNAFPNWKPQYTFTTLTFTLPDGSKKFTWTTFKMSRNCAAEWVVGGGSHYMCSEDQHWYRNLLPIKRLEVGETYTCQK</sequence>
<dbReference type="Proteomes" id="UP000095287">
    <property type="component" value="Unplaced"/>
</dbReference>
<keyword evidence="1" id="KW-0732">Signal</keyword>
<keyword evidence="2" id="KW-1185">Reference proteome</keyword>
<organism evidence="2 3">
    <name type="scientific">Steinernema glaseri</name>
    <dbReference type="NCBI Taxonomy" id="37863"/>
    <lineage>
        <taxon>Eukaryota</taxon>
        <taxon>Metazoa</taxon>
        <taxon>Ecdysozoa</taxon>
        <taxon>Nematoda</taxon>
        <taxon>Chromadorea</taxon>
        <taxon>Rhabditida</taxon>
        <taxon>Tylenchina</taxon>
        <taxon>Panagrolaimomorpha</taxon>
        <taxon>Strongyloidoidea</taxon>
        <taxon>Steinernematidae</taxon>
        <taxon>Steinernema</taxon>
    </lineage>
</organism>
<feature type="chain" id="PRO_5009313684" evidence="1">
    <location>
        <begin position="17"/>
        <end position="389"/>
    </location>
</feature>
<protein>
    <submittedName>
        <fullName evidence="3">C-type lectin domain-containing protein</fullName>
    </submittedName>
</protein>
<proteinExistence type="predicted"/>
<evidence type="ECO:0000313" key="2">
    <source>
        <dbReference type="Proteomes" id="UP000095287"/>
    </source>
</evidence>
<evidence type="ECO:0000313" key="3">
    <source>
        <dbReference type="WBParaSite" id="L893_g27945.t1"/>
    </source>
</evidence>
<feature type="signal peptide" evidence="1">
    <location>
        <begin position="1"/>
        <end position="16"/>
    </location>
</feature>
<reference evidence="3" key="1">
    <citation type="submission" date="2016-11" db="UniProtKB">
        <authorList>
            <consortium name="WormBaseParasite"/>
        </authorList>
    </citation>
    <scope>IDENTIFICATION</scope>
</reference>
<accession>A0A1I7ZM72</accession>
<dbReference type="AlphaFoldDB" id="A0A1I7ZM72"/>
<dbReference type="WBParaSite" id="L893_g27945.t1">
    <property type="protein sequence ID" value="L893_g27945.t1"/>
    <property type="gene ID" value="L893_g27945"/>
</dbReference>
<name>A0A1I7ZM72_9BILA</name>